<evidence type="ECO:0000313" key="3">
    <source>
        <dbReference type="Proteomes" id="UP000297318"/>
    </source>
</evidence>
<evidence type="ECO:0000313" key="2">
    <source>
        <dbReference type="EMBL" id="TGO06023.1"/>
    </source>
</evidence>
<reference evidence="2 3" key="1">
    <citation type="submission" date="2018-11" db="EMBL/GenBank/DDBJ databases">
        <title>Complete genome sequencing of the Actinobacteria Serinibacter sp. K3-2.</title>
        <authorList>
            <person name="Rakitin A.L."/>
            <person name="Beletsky A.V."/>
            <person name="Mardanov A.V."/>
            <person name="Ravin N.V."/>
            <person name="Gromova A.S."/>
            <person name="Filippova S.N."/>
            <person name="Gal'Chenko V.F."/>
        </authorList>
    </citation>
    <scope>NUCLEOTIDE SEQUENCE [LARGE SCALE GENOMIC DNA]</scope>
    <source>
        <strain evidence="2 3">K3-2</strain>
    </source>
</reference>
<dbReference type="AlphaFoldDB" id="A0A4Z1E6E2"/>
<gene>
    <name evidence="2" type="ORF">SERN_0215</name>
</gene>
<dbReference type="Proteomes" id="UP000297318">
    <property type="component" value="Unassembled WGS sequence"/>
</dbReference>
<keyword evidence="3" id="KW-1185">Reference proteome</keyword>
<organism evidence="2 3">
    <name type="scientific">Serinibacter arcticus</name>
    <dbReference type="NCBI Taxonomy" id="1655435"/>
    <lineage>
        <taxon>Bacteria</taxon>
        <taxon>Bacillati</taxon>
        <taxon>Actinomycetota</taxon>
        <taxon>Actinomycetes</taxon>
        <taxon>Micrococcales</taxon>
        <taxon>Beutenbergiaceae</taxon>
        <taxon>Serinibacter</taxon>
    </lineage>
</organism>
<protein>
    <submittedName>
        <fullName evidence="2">Uncharacterized protein</fullName>
    </submittedName>
</protein>
<sequence length="46" mass="4417">MVATAGSLCTGGRHGGVGAAIRAQRRPLTHPGPGPGPGPGPESSSR</sequence>
<feature type="compositionally biased region" description="Pro residues" evidence="1">
    <location>
        <begin position="30"/>
        <end position="40"/>
    </location>
</feature>
<name>A0A4Z1E6E2_9MICO</name>
<comment type="caution">
    <text evidence="2">The sequence shown here is derived from an EMBL/GenBank/DDBJ whole genome shotgun (WGS) entry which is preliminary data.</text>
</comment>
<accession>A0A4Z1E6E2</accession>
<proteinExistence type="predicted"/>
<dbReference type="EMBL" id="RHPJ01000001">
    <property type="protein sequence ID" value="TGO06023.1"/>
    <property type="molecule type" value="Genomic_DNA"/>
</dbReference>
<evidence type="ECO:0000256" key="1">
    <source>
        <dbReference type="SAM" id="MobiDB-lite"/>
    </source>
</evidence>
<feature type="region of interest" description="Disordered" evidence="1">
    <location>
        <begin position="1"/>
        <end position="46"/>
    </location>
</feature>